<comment type="caution">
    <text evidence="2">The sequence shown here is derived from an EMBL/GenBank/DDBJ whole genome shotgun (WGS) entry which is preliminary data.</text>
</comment>
<gene>
    <name evidence="2" type="ORF">BG845_02526</name>
</gene>
<protein>
    <submittedName>
        <fullName evidence="2">Uncharacterized protein</fullName>
    </submittedName>
</protein>
<dbReference type="STRING" id="2074.BG845_02526"/>
<name>A0A1Y2N1K8_PSEAH</name>
<evidence type="ECO:0000256" key="1">
    <source>
        <dbReference type="SAM" id="MobiDB-lite"/>
    </source>
</evidence>
<reference evidence="2 3" key="1">
    <citation type="submission" date="2016-09" db="EMBL/GenBank/DDBJ databases">
        <title>Pseudonocardia autotrophica DSM535, a candidate organism with high potential of specific P450 cytochromes.</title>
        <authorList>
            <person name="Grumaz C."/>
            <person name="Vainshtein Y."/>
            <person name="Kirstahler P."/>
            <person name="Sohn K."/>
        </authorList>
    </citation>
    <scope>NUCLEOTIDE SEQUENCE [LARGE SCALE GENOMIC DNA]</scope>
    <source>
        <strain evidence="2 3">DSM 535</strain>
    </source>
</reference>
<proteinExistence type="predicted"/>
<feature type="region of interest" description="Disordered" evidence="1">
    <location>
        <begin position="14"/>
        <end position="71"/>
    </location>
</feature>
<evidence type="ECO:0000313" key="3">
    <source>
        <dbReference type="Proteomes" id="UP000194360"/>
    </source>
</evidence>
<organism evidence="2 3">
    <name type="scientific">Pseudonocardia autotrophica</name>
    <name type="common">Amycolata autotrophica</name>
    <name type="synonym">Nocardia autotrophica</name>
    <dbReference type="NCBI Taxonomy" id="2074"/>
    <lineage>
        <taxon>Bacteria</taxon>
        <taxon>Bacillati</taxon>
        <taxon>Actinomycetota</taxon>
        <taxon>Actinomycetes</taxon>
        <taxon>Pseudonocardiales</taxon>
        <taxon>Pseudonocardiaceae</taxon>
        <taxon>Pseudonocardia</taxon>
    </lineage>
</organism>
<evidence type="ECO:0000313" key="2">
    <source>
        <dbReference type="EMBL" id="OSY40768.1"/>
    </source>
</evidence>
<dbReference type="Proteomes" id="UP000194360">
    <property type="component" value="Unassembled WGS sequence"/>
</dbReference>
<dbReference type="EMBL" id="MIGB01000011">
    <property type="protein sequence ID" value="OSY40768.1"/>
    <property type="molecule type" value="Genomic_DNA"/>
</dbReference>
<sequence length="71" mass="7440">MSVFLMKDEPMGYLPVGRENSPPIQPDHENQGSGLSVAEGAPPGLLRTHAEEADAAPNPFLGSVREEAGVA</sequence>
<keyword evidence="3" id="KW-1185">Reference proteome</keyword>
<accession>A0A1Y2N1K8</accession>
<dbReference type="AlphaFoldDB" id="A0A1Y2N1K8"/>